<evidence type="ECO:0000313" key="3">
    <source>
        <dbReference type="Proteomes" id="UP000295558"/>
    </source>
</evidence>
<protein>
    <submittedName>
        <fullName evidence="2">Glyoxalase/bleomycin resistance protein/dioxygenase superfamily protein</fullName>
    </submittedName>
</protein>
<keyword evidence="2" id="KW-0560">Oxidoreductase</keyword>
<dbReference type="GO" id="GO:0051213">
    <property type="term" value="F:dioxygenase activity"/>
    <property type="evidence" value="ECO:0007669"/>
    <property type="project" value="UniProtKB-KW"/>
</dbReference>
<dbReference type="STRING" id="1265846.PROCOU_12658"/>
<sequence>MEGLSHMTFIVKDLEKASEFFEKIFDAEEIYSSGDDTYSVSREKFFLIGDLWREIVC</sequence>
<dbReference type="InterPro" id="IPR037523">
    <property type="entry name" value="VOC_core"/>
</dbReference>
<evidence type="ECO:0000313" key="2">
    <source>
        <dbReference type="EMBL" id="TDR53542.1"/>
    </source>
</evidence>
<accession>A0A4R6ZMJ7</accession>
<dbReference type="AlphaFoldDB" id="A0A4R6ZMJ7"/>
<comment type="caution">
    <text evidence="2">The sequence shown here is derived from an EMBL/GenBank/DDBJ whole genome shotgun (WGS) entry which is preliminary data.</text>
</comment>
<gene>
    <name evidence="2" type="ORF">DFP96_104131</name>
</gene>
<feature type="domain" description="VOC" evidence="1">
    <location>
        <begin position="3"/>
        <end position="57"/>
    </location>
</feature>
<dbReference type="Proteomes" id="UP000295558">
    <property type="component" value="Unassembled WGS sequence"/>
</dbReference>
<keyword evidence="3" id="KW-1185">Reference proteome</keyword>
<dbReference type="InterPro" id="IPR004360">
    <property type="entry name" value="Glyas_Fos-R_dOase_dom"/>
</dbReference>
<organism evidence="2 3">
    <name type="scientific">Listeria rocourtiae</name>
    <dbReference type="NCBI Taxonomy" id="647910"/>
    <lineage>
        <taxon>Bacteria</taxon>
        <taxon>Bacillati</taxon>
        <taxon>Bacillota</taxon>
        <taxon>Bacilli</taxon>
        <taxon>Bacillales</taxon>
        <taxon>Listeriaceae</taxon>
        <taxon>Listeria</taxon>
    </lineage>
</organism>
<keyword evidence="2" id="KW-0223">Dioxygenase</keyword>
<evidence type="ECO:0000259" key="1">
    <source>
        <dbReference type="PROSITE" id="PS51819"/>
    </source>
</evidence>
<dbReference type="InterPro" id="IPR029068">
    <property type="entry name" value="Glyas_Bleomycin-R_OHBP_Dase"/>
</dbReference>
<proteinExistence type="predicted"/>
<dbReference type="Gene3D" id="3.10.180.10">
    <property type="entry name" value="2,3-Dihydroxybiphenyl 1,2-Dioxygenase, domain 1"/>
    <property type="match status" value="1"/>
</dbReference>
<dbReference type="EMBL" id="SNZK01000004">
    <property type="protein sequence ID" value="TDR53542.1"/>
    <property type="molecule type" value="Genomic_DNA"/>
</dbReference>
<name>A0A4R6ZMJ7_9LIST</name>
<dbReference type="SUPFAM" id="SSF54593">
    <property type="entry name" value="Glyoxalase/Bleomycin resistance protein/Dihydroxybiphenyl dioxygenase"/>
    <property type="match status" value="1"/>
</dbReference>
<dbReference type="PROSITE" id="PS51819">
    <property type="entry name" value="VOC"/>
    <property type="match status" value="1"/>
</dbReference>
<dbReference type="Pfam" id="PF00903">
    <property type="entry name" value="Glyoxalase"/>
    <property type="match status" value="1"/>
</dbReference>
<reference evidence="2 3" key="1">
    <citation type="submission" date="2019-03" db="EMBL/GenBank/DDBJ databases">
        <title>Genomic Encyclopedia of Type Strains, Phase III (KMG-III): the genomes of soil and plant-associated and newly described type strains.</title>
        <authorList>
            <person name="Whitman W."/>
        </authorList>
    </citation>
    <scope>NUCLEOTIDE SEQUENCE [LARGE SCALE GENOMIC DNA]</scope>
    <source>
        <strain evidence="2 3">CECT 7972</strain>
    </source>
</reference>